<protein>
    <submittedName>
        <fullName evidence="8">Outer membrane protein TolC</fullName>
    </submittedName>
</protein>
<evidence type="ECO:0000256" key="5">
    <source>
        <dbReference type="ARBA" id="ARBA00022692"/>
    </source>
</evidence>
<dbReference type="InterPro" id="IPR051906">
    <property type="entry name" value="TolC-like"/>
</dbReference>
<dbReference type="GO" id="GO:0015562">
    <property type="term" value="F:efflux transmembrane transporter activity"/>
    <property type="evidence" value="ECO:0007669"/>
    <property type="project" value="InterPro"/>
</dbReference>
<keyword evidence="3" id="KW-0813">Transport</keyword>
<dbReference type="OrthoDB" id="976750at2"/>
<proteinExistence type="inferred from homology"/>
<gene>
    <name evidence="8" type="ORF">DFQ10_105202</name>
</gene>
<comment type="caution">
    <text evidence="8">The sequence shown here is derived from an EMBL/GenBank/DDBJ whole genome shotgun (WGS) entry which is preliminary data.</text>
</comment>
<dbReference type="InterPro" id="IPR003423">
    <property type="entry name" value="OMP_efflux"/>
</dbReference>
<dbReference type="SUPFAM" id="SSF56954">
    <property type="entry name" value="Outer membrane efflux proteins (OEP)"/>
    <property type="match status" value="1"/>
</dbReference>
<dbReference type="Gene3D" id="1.20.1600.10">
    <property type="entry name" value="Outer membrane efflux proteins (OEP)"/>
    <property type="match status" value="1"/>
</dbReference>
<dbReference type="GO" id="GO:1990281">
    <property type="term" value="C:efflux pump complex"/>
    <property type="evidence" value="ECO:0007669"/>
    <property type="project" value="TreeGrafter"/>
</dbReference>
<evidence type="ECO:0000256" key="1">
    <source>
        <dbReference type="ARBA" id="ARBA00004442"/>
    </source>
</evidence>
<keyword evidence="4" id="KW-1134">Transmembrane beta strand</keyword>
<dbReference type="Proteomes" id="UP000256980">
    <property type="component" value="Unassembled WGS sequence"/>
</dbReference>
<keyword evidence="7" id="KW-0998">Cell outer membrane</keyword>
<keyword evidence="5" id="KW-0812">Transmembrane</keyword>
<comment type="similarity">
    <text evidence="2">Belongs to the outer membrane factor (OMF) (TC 1.B.17) family.</text>
</comment>
<dbReference type="PANTHER" id="PTHR30026:SF20">
    <property type="entry name" value="OUTER MEMBRANE PROTEIN TOLC"/>
    <property type="match status" value="1"/>
</dbReference>
<evidence type="ECO:0000256" key="6">
    <source>
        <dbReference type="ARBA" id="ARBA00023136"/>
    </source>
</evidence>
<dbReference type="GO" id="GO:0015288">
    <property type="term" value="F:porin activity"/>
    <property type="evidence" value="ECO:0007669"/>
    <property type="project" value="TreeGrafter"/>
</dbReference>
<dbReference type="EMBL" id="QRDV01000005">
    <property type="protein sequence ID" value="RED43602.1"/>
    <property type="molecule type" value="Genomic_DNA"/>
</dbReference>
<accession>A0A3D9H285</accession>
<dbReference type="AlphaFoldDB" id="A0A3D9H285"/>
<keyword evidence="9" id="KW-1185">Reference proteome</keyword>
<evidence type="ECO:0000313" key="8">
    <source>
        <dbReference type="EMBL" id="RED43602.1"/>
    </source>
</evidence>
<dbReference type="RefSeq" id="WP_115817696.1">
    <property type="nucleotide sequence ID" value="NZ_QRDV01000005.1"/>
</dbReference>
<evidence type="ECO:0000256" key="2">
    <source>
        <dbReference type="ARBA" id="ARBA00007613"/>
    </source>
</evidence>
<dbReference type="PANTHER" id="PTHR30026">
    <property type="entry name" value="OUTER MEMBRANE PROTEIN TOLC"/>
    <property type="match status" value="1"/>
</dbReference>
<evidence type="ECO:0000313" key="9">
    <source>
        <dbReference type="Proteomes" id="UP000256980"/>
    </source>
</evidence>
<evidence type="ECO:0000256" key="3">
    <source>
        <dbReference type="ARBA" id="ARBA00022448"/>
    </source>
</evidence>
<dbReference type="Pfam" id="PF02321">
    <property type="entry name" value="OEP"/>
    <property type="match status" value="1"/>
</dbReference>
<comment type="subcellular location">
    <subcellularLocation>
        <location evidence="1">Cell outer membrane</location>
    </subcellularLocation>
</comment>
<reference evidence="8 9" key="1">
    <citation type="submission" date="2018-07" db="EMBL/GenBank/DDBJ databases">
        <title>Genomic Encyclopedia of Type Strains, Phase III (KMG-III): the genomes of soil and plant-associated and newly described type strains.</title>
        <authorList>
            <person name="Whitman W."/>
        </authorList>
    </citation>
    <scope>NUCLEOTIDE SEQUENCE [LARGE SCALE GENOMIC DNA]</scope>
    <source>
        <strain evidence="8 9">CECT 7946</strain>
    </source>
</reference>
<dbReference type="GO" id="GO:0009279">
    <property type="term" value="C:cell outer membrane"/>
    <property type="evidence" value="ECO:0007669"/>
    <property type="project" value="UniProtKB-SubCell"/>
</dbReference>
<evidence type="ECO:0000256" key="7">
    <source>
        <dbReference type="ARBA" id="ARBA00023237"/>
    </source>
</evidence>
<evidence type="ECO:0000256" key="4">
    <source>
        <dbReference type="ARBA" id="ARBA00022452"/>
    </source>
</evidence>
<organism evidence="8 9">
    <name type="scientific">Winogradskyella eximia</name>
    <dbReference type="NCBI Taxonomy" id="262006"/>
    <lineage>
        <taxon>Bacteria</taxon>
        <taxon>Pseudomonadati</taxon>
        <taxon>Bacteroidota</taxon>
        <taxon>Flavobacteriia</taxon>
        <taxon>Flavobacteriales</taxon>
        <taxon>Flavobacteriaceae</taxon>
        <taxon>Winogradskyella</taxon>
    </lineage>
</organism>
<keyword evidence="6" id="KW-0472">Membrane</keyword>
<name>A0A3D9H285_9FLAO</name>
<sequence>MKQLVLILLLLIGWSSVAQKSITLEECYQLVTENYPLAKQSKLLDAQNKLDAEVIATSKLPQLSLDAQATYQSDVIEFPLAMSGIEPLNKDQYRATVSVNQLIYNGGATEASLDLKSAQLKTKQKQVEVSLYQLKQQINQLYFSVLLAQESQLLLKAKKTQLEAKLKEVQSGIKYGVILPTSDKILEAELLKIRQQFNALESNKATLIETLSSLISQPLNTSTIFQNSLTVTQLQTEIARPELELFQLKKEEIENSENLLSKQNAPKLLGFATGGYGNPGLNMLDNSFQTFYTVGIKVNWNIFDSNANKKQRESLAINKDFIENETEIFKLNTNIALNQQQKEIDKIESFITSDLEIINLRKDVLKSADSQLKNGVITSSAYITELTNLYEDENTLVRHKIQLQLAKANYNVIKGE</sequence>